<dbReference type="InterPro" id="IPR013783">
    <property type="entry name" value="Ig-like_fold"/>
</dbReference>
<feature type="domain" description="Ig-like" evidence="1">
    <location>
        <begin position="114"/>
        <end position="204"/>
    </location>
</feature>
<keyword evidence="3" id="KW-1185">Reference proteome</keyword>
<reference evidence="2" key="5">
    <citation type="submission" date="2025-09" db="UniProtKB">
        <authorList>
            <consortium name="Ensembl"/>
        </authorList>
    </citation>
    <scope>IDENTIFICATION</scope>
</reference>
<reference evidence="2" key="4">
    <citation type="submission" date="2025-08" db="UniProtKB">
        <authorList>
            <consortium name="Ensembl"/>
        </authorList>
    </citation>
    <scope>IDENTIFICATION</scope>
</reference>
<dbReference type="PANTHER" id="PTHR45889">
    <property type="entry name" value="IG-LIKE DOMAIN-CONTAINING PROTEIN"/>
    <property type="match status" value="1"/>
</dbReference>
<dbReference type="InterPro" id="IPR003597">
    <property type="entry name" value="Ig_C1-set"/>
</dbReference>
<dbReference type="InterPro" id="IPR007110">
    <property type="entry name" value="Ig-like_dom"/>
</dbReference>
<proteinExistence type="predicted"/>
<dbReference type="InParanoid" id="A0A4W3H538"/>
<dbReference type="AlphaFoldDB" id="A0A4W3H538"/>
<dbReference type="Pfam" id="PF07654">
    <property type="entry name" value="C1-set"/>
    <property type="match status" value="1"/>
</dbReference>
<reference evidence="3" key="2">
    <citation type="journal article" date="2007" name="PLoS Biol.">
        <title>Survey sequencing and comparative analysis of the elephant shark (Callorhinchus milii) genome.</title>
        <authorList>
            <person name="Venkatesh B."/>
            <person name="Kirkness E.F."/>
            <person name="Loh Y.H."/>
            <person name="Halpern A.L."/>
            <person name="Lee A.P."/>
            <person name="Johnson J."/>
            <person name="Dandona N."/>
            <person name="Viswanathan L.D."/>
            <person name="Tay A."/>
            <person name="Venter J.C."/>
            <person name="Strausberg R.L."/>
            <person name="Brenner S."/>
        </authorList>
    </citation>
    <scope>NUCLEOTIDE SEQUENCE [LARGE SCALE GENOMIC DNA]</scope>
</reference>
<evidence type="ECO:0000259" key="1">
    <source>
        <dbReference type="PROSITE" id="PS50835"/>
    </source>
</evidence>
<protein>
    <recommendedName>
        <fullName evidence="1">Ig-like domain-containing protein</fullName>
    </recommendedName>
</protein>
<dbReference type="Ensembl" id="ENSCMIT00000011108.1">
    <property type="protein sequence ID" value="ENSCMIP00000010831.1"/>
    <property type="gene ID" value="ENSCMIG00000005700.1"/>
</dbReference>
<dbReference type="PROSITE" id="PS50835">
    <property type="entry name" value="IG_LIKE"/>
    <property type="match status" value="2"/>
</dbReference>
<reference evidence="3" key="1">
    <citation type="journal article" date="2006" name="Science">
        <title>Ancient noncoding elements conserved in the human genome.</title>
        <authorList>
            <person name="Venkatesh B."/>
            <person name="Kirkness E.F."/>
            <person name="Loh Y.H."/>
            <person name="Halpern A.L."/>
            <person name="Lee A.P."/>
            <person name="Johnson J."/>
            <person name="Dandona N."/>
            <person name="Viswanathan L.D."/>
            <person name="Tay A."/>
            <person name="Venter J.C."/>
            <person name="Strausberg R.L."/>
            <person name="Brenner S."/>
        </authorList>
    </citation>
    <scope>NUCLEOTIDE SEQUENCE [LARGE SCALE GENOMIC DNA]</scope>
</reference>
<dbReference type="InterPro" id="IPR003599">
    <property type="entry name" value="Ig_sub"/>
</dbReference>
<dbReference type="PROSITE" id="PS00290">
    <property type="entry name" value="IG_MHC"/>
    <property type="match status" value="1"/>
</dbReference>
<organism evidence="2 3">
    <name type="scientific">Callorhinchus milii</name>
    <name type="common">Ghost shark</name>
    <dbReference type="NCBI Taxonomy" id="7868"/>
    <lineage>
        <taxon>Eukaryota</taxon>
        <taxon>Metazoa</taxon>
        <taxon>Chordata</taxon>
        <taxon>Craniata</taxon>
        <taxon>Vertebrata</taxon>
        <taxon>Chondrichthyes</taxon>
        <taxon>Holocephali</taxon>
        <taxon>Chimaeriformes</taxon>
        <taxon>Callorhinchidae</taxon>
        <taxon>Callorhinchus</taxon>
    </lineage>
</organism>
<dbReference type="PANTHER" id="PTHR45889:SF8">
    <property type="entry name" value="IG-LIKE DOMAIN-CONTAINING PROTEIN"/>
    <property type="match status" value="1"/>
</dbReference>
<dbReference type="SMART" id="SM00409">
    <property type="entry name" value="IG"/>
    <property type="match status" value="1"/>
</dbReference>
<feature type="domain" description="Ig-like" evidence="1">
    <location>
        <begin position="12"/>
        <end position="110"/>
    </location>
</feature>
<reference evidence="3" key="3">
    <citation type="journal article" date="2014" name="Nature">
        <title>Elephant shark genome provides unique insights into gnathostome evolution.</title>
        <authorList>
            <consortium name="International Elephant Shark Genome Sequencing Consortium"/>
            <person name="Venkatesh B."/>
            <person name="Lee A.P."/>
            <person name="Ravi V."/>
            <person name="Maurya A.K."/>
            <person name="Lian M.M."/>
            <person name="Swann J.B."/>
            <person name="Ohta Y."/>
            <person name="Flajnik M.F."/>
            <person name="Sutoh Y."/>
            <person name="Kasahara M."/>
            <person name="Hoon S."/>
            <person name="Gangu V."/>
            <person name="Roy S.W."/>
            <person name="Irimia M."/>
            <person name="Korzh V."/>
            <person name="Kondrychyn I."/>
            <person name="Lim Z.W."/>
            <person name="Tay B.H."/>
            <person name="Tohari S."/>
            <person name="Kong K.W."/>
            <person name="Ho S."/>
            <person name="Lorente-Galdos B."/>
            <person name="Quilez J."/>
            <person name="Marques-Bonet T."/>
            <person name="Raney B.J."/>
            <person name="Ingham P.W."/>
            <person name="Tay A."/>
            <person name="Hillier L.W."/>
            <person name="Minx P."/>
            <person name="Boehm T."/>
            <person name="Wilson R.K."/>
            <person name="Brenner S."/>
            <person name="Warren W.C."/>
        </authorList>
    </citation>
    <scope>NUCLEOTIDE SEQUENCE [LARGE SCALE GENOMIC DNA]</scope>
</reference>
<dbReference type="InterPro" id="IPR003006">
    <property type="entry name" value="Ig/MHC_CS"/>
</dbReference>
<dbReference type="Pfam" id="PF13927">
    <property type="entry name" value="Ig_3"/>
    <property type="match status" value="1"/>
</dbReference>
<accession>A0A4W3H538</accession>
<dbReference type="GeneTree" id="ENSGT00970000196760"/>
<dbReference type="InterPro" id="IPR036179">
    <property type="entry name" value="Ig-like_dom_sf"/>
</dbReference>
<dbReference type="Proteomes" id="UP000314986">
    <property type="component" value="Unassembled WGS sequence"/>
</dbReference>
<name>A0A4W3H538_CALMI</name>
<dbReference type="OMA" id="FRCPFPF"/>
<dbReference type="SMART" id="SM00407">
    <property type="entry name" value="IGc1"/>
    <property type="match status" value="1"/>
</dbReference>
<dbReference type="Gene3D" id="2.60.40.10">
    <property type="entry name" value="Immunoglobulins"/>
    <property type="match status" value="2"/>
</dbReference>
<dbReference type="SUPFAM" id="SSF48726">
    <property type="entry name" value="Immunoglobulin"/>
    <property type="match status" value="2"/>
</dbReference>
<evidence type="ECO:0000313" key="2">
    <source>
        <dbReference type="Ensembl" id="ENSCMIP00000010831.1"/>
    </source>
</evidence>
<evidence type="ECO:0000313" key="3">
    <source>
        <dbReference type="Proteomes" id="UP000314986"/>
    </source>
</evidence>
<sequence length="223" mass="24492">LYILTVDGDASVKVTQIPDHVAAIRGTNVTFHCNFPFPQGSSGVKVQWDEEGESGYLDTKEDRRKLFGVKTKGKGFFQFLNVSLQDSGVYRCVVVRQGSIIGRGSGSRLTVCVPPTPLKIFSRSLPKPQTLVCETALFHPKEITFTWYKDGTKIVPTPGIKLEESGSTERQNSEELYKASSSIEGAQLESVYTCQVSHVSLNISAIASYIIPEPKAGKVLKDF</sequence>